<proteinExistence type="predicted"/>
<gene>
    <name evidence="1" type="ORF">GYMLUDRAFT_248889</name>
</gene>
<name>A0A0D0AWZ7_9AGAR</name>
<dbReference type="HOGENOM" id="CLU_078015_1_0_1"/>
<dbReference type="Proteomes" id="UP000053593">
    <property type="component" value="Unassembled WGS sequence"/>
</dbReference>
<sequence>MTSSKSYLFKSLDGTYTDEDRIRAFTNQPLNKLPSYLRPSSAKKLKPPVLHFGWIIDCPILFRYVEDNCPSIANPCVLGGYLDRTISAPVTVPPPVPAGAGAAPAHAPIAPVLAATPINSCNPSPEEWELHDMHQMWNWLTDEYNITSTAAQSLAKECIQQYKYAPGTPFEEYFKQLEALCKAANDVGCLVKDEDLHSQFLMSLSTEYLWILQTHGTHPYAELKCTLLEYDMMVESASSAGGTLGVAPNALVVTSKKISGIVCNN</sequence>
<accession>A0A0D0AWZ7</accession>
<dbReference type="EMBL" id="KN834809">
    <property type="protein sequence ID" value="KIK55090.1"/>
    <property type="molecule type" value="Genomic_DNA"/>
</dbReference>
<evidence type="ECO:0000313" key="2">
    <source>
        <dbReference type="Proteomes" id="UP000053593"/>
    </source>
</evidence>
<evidence type="ECO:0000313" key="1">
    <source>
        <dbReference type="EMBL" id="KIK55090.1"/>
    </source>
</evidence>
<keyword evidence="2" id="KW-1185">Reference proteome</keyword>
<dbReference type="AlphaFoldDB" id="A0A0D0AWZ7"/>
<protein>
    <submittedName>
        <fullName evidence="1">Uncharacterized protein</fullName>
    </submittedName>
</protein>
<organism evidence="1 2">
    <name type="scientific">Collybiopsis luxurians FD-317 M1</name>
    <dbReference type="NCBI Taxonomy" id="944289"/>
    <lineage>
        <taxon>Eukaryota</taxon>
        <taxon>Fungi</taxon>
        <taxon>Dikarya</taxon>
        <taxon>Basidiomycota</taxon>
        <taxon>Agaricomycotina</taxon>
        <taxon>Agaricomycetes</taxon>
        <taxon>Agaricomycetidae</taxon>
        <taxon>Agaricales</taxon>
        <taxon>Marasmiineae</taxon>
        <taxon>Omphalotaceae</taxon>
        <taxon>Collybiopsis</taxon>
        <taxon>Collybiopsis luxurians</taxon>
    </lineage>
</organism>
<reference evidence="1 2" key="1">
    <citation type="submission" date="2014-04" db="EMBL/GenBank/DDBJ databases">
        <title>Evolutionary Origins and Diversification of the Mycorrhizal Mutualists.</title>
        <authorList>
            <consortium name="DOE Joint Genome Institute"/>
            <consortium name="Mycorrhizal Genomics Consortium"/>
            <person name="Kohler A."/>
            <person name="Kuo A."/>
            <person name="Nagy L.G."/>
            <person name="Floudas D."/>
            <person name="Copeland A."/>
            <person name="Barry K.W."/>
            <person name="Cichocki N."/>
            <person name="Veneault-Fourrey C."/>
            <person name="LaButti K."/>
            <person name="Lindquist E.A."/>
            <person name="Lipzen A."/>
            <person name="Lundell T."/>
            <person name="Morin E."/>
            <person name="Murat C."/>
            <person name="Riley R."/>
            <person name="Ohm R."/>
            <person name="Sun H."/>
            <person name="Tunlid A."/>
            <person name="Henrissat B."/>
            <person name="Grigoriev I.V."/>
            <person name="Hibbett D.S."/>
            <person name="Martin F."/>
        </authorList>
    </citation>
    <scope>NUCLEOTIDE SEQUENCE [LARGE SCALE GENOMIC DNA]</scope>
    <source>
        <strain evidence="1 2">FD-317 M1</strain>
    </source>
</reference>
<dbReference type="Pfam" id="PF14223">
    <property type="entry name" value="Retrotran_gag_2"/>
    <property type="match status" value="1"/>
</dbReference>
<dbReference type="OrthoDB" id="3054003at2759"/>